<organism evidence="7 8">
    <name type="scientific">Demequina zhanjiangensis</name>
    <dbReference type="NCBI Taxonomy" id="3051659"/>
    <lineage>
        <taxon>Bacteria</taxon>
        <taxon>Bacillati</taxon>
        <taxon>Actinomycetota</taxon>
        <taxon>Actinomycetes</taxon>
        <taxon>Micrococcales</taxon>
        <taxon>Demequinaceae</taxon>
        <taxon>Demequina</taxon>
    </lineage>
</organism>
<dbReference type="PANTHER" id="PTHR30055">
    <property type="entry name" value="HTH-TYPE TRANSCRIPTIONAL REGULATOR RUTR"/>
    <property type="match status" value="1"/>
</dbReference>
<evidence type="ECO:0000256" key="3">
    <source>
        <dbReference type="ARBA" id="ARBA00023125"/>
    </source>
</evidence>
<dbReference type="InterPro" id="IPR001647">
    <property type="entry name" value="HTH_TetR"/>
</dbReference>
<evidence type="ECO:0000256" key="1">
    <source>
        <dbReference type="ARBA" id="ARBA00022491"/>
    </source>
</evidence>
<evidence type="ECO:0000259" key="6">
    <source>
        <dbReference type="PROSITE" id="PS50977"/>
    </source>
</evidence>
<accession>A0ABT8G279</accession>
<dbReference type="InterPro" id="IPR003012">
    <property type="entry name" value="Tet_transcr_reg_TetR"/>
</dbReference>
<gene>
    <name evidence="7" type="ORF">QQX04_08620</name>
</gene>
<dbReference type="InterPro" id="IPR036271">
    <property type="entry name" value="Tet_transcr_reg_TetR-rel_C_sf"/>
</dbReference>
<dbReference type="PANTHER" id="PTHR30055:SF151">
    <property type="entry name" value="TRANSCRIPTIONAL REGULATORY PROTEIN"/>
    <property type="match status" value="1"/>
</dbReference>
<evidence type="ECO:0000256" key="2">
    <source>
        <dbReference type="ARBA" id="ARBA00023015"/>
    </source>
</evidence>
<feature type="DNA-binding region" description="H-T-H motif" evidence="5">
    <location>
        <begin position="35"/>
        <end position="54"/>
    </location>
</feature>
<dbReference type="Gene3D" id="1.10.357.10">
    <property type="entry name" value="Tetracycline Repressor, domain 2"/>
    <property type="match status" value="1"/>
</dbReference>
<dbReference type="PRINTS" id="PR00400">
    <property type="entry name" value="TETREPRESSOR"/>
</dbReference>
<dbReference type="SUPFAM" id="SSF46689">
    <property type="entry name" value="Homeodomain-like"/>
    <property type="match status" value="1"/>
</dbReference>
<dbReference type="Proteomes" id="UP001172738">
    <property type="component" value="Unassembled WGS sequence"/>
</dbReference>
<evidence type="ECO:0000256" key="5">
    <source>
        <dbReference type="PROSITE-ProRule" id="PRU00335"/>
    </source>
</evidence>
<keyword evidence="3 5" id="KW-0238">DNA-binding</keyword>
<evidence type="ECO:0000313" key="8">
    <source>
        <dbReference type="Proteomes" id="UP001172738"/>
    </source>
</evidence>
<dbReference type="PROSITE" id="PS50977">
    <property type="entry name" value="HTH_TETR_2"/>
    <property type="match status" value="1"/>
</dbReference>
<dbReference type="EMBL" id="JAUHPV010000004">
    <property type="protein sequence ID" value="MDN4473049.1"/>
    <property type="molecule type" value="Genomic_DNA"/>
</dbReference>
<proteinExistence type="predicted"/>
<dbReference type="Pfam" id="PF00440">
    <property type="entry name" value="TetR_N"/>
    <property type="match status" value="1"/>
</dbReference>
<feature type="domain" description="HTH tetR-type" evidence="6">
    <location>
        <begin position="12"/>
        <end position="72"/>
    </location>
</feature>
<sequence length="221" mass="23515">MTAKRQGPGRPPIPTDRILDAALQILDEGGPDALSLREVARVLSSSTSTLYRHVSGRAALVDLVIDRMIGEVDLREETYSDIAWDDACRALATSFFEALSRHGAAAGLLVGSIPMGPNGMALRERLLDALMGAGFPPETCARAMASLAHYCVGFAMQSPAEREERDSSGASGALAATRAAGPRLASVAEYLPRPLHDEFAFGLDMLLRGLAATRQHQDLDG</sequence>
<keyword evidence="4" id="KW-0804">Transcription</keyword>
<evidence type="ECO:0000256" key="4">
    <source>
        <dbReference type="ARBA" id="ARBA00023163"/>
    </source>
</evidence>
<dbReference type="InterPro" id="IPR004111">
    <property type="entry name" value="Repressor_TetR_C"/>
</dbReference>
<keyword evidence="2" id="KW-0805">Transcription regulation</keyword>
<dbReference type="InterPro" id="IPR050109">
    <property type="entry name" value="HTH-type_TetR-like_transc_reg"/>
</dbReference>
<evidence type="ECO:0000313" key="7">
    <source>
        <dbReference type="EMBL" id="MDN4473049.1"/>
    </source>
</evidence>
<name>A0ABT8G279_9MICO</name>
<reference evidence="7" key="1">
    <citation type="submission" date="2023-06" db="EMBL/GenBank/DDBJ databases">
        <title>SYSU T00b26.</title>
        <authorList>
            <person name="Gao L."/>
            <person name="Fang B.-Z."/>
            <person name="Li W.-J."/>
        </authorList>
    </citation>
    <scope>NUCLEOTIDE SEQUENCE</scope>
    <source>
        <strain evidence="7">SYSU T00b26</strain>
    </source>
</reference>
<dbReference type="RefSeq" id="WP_301128193.1">
    <property type="nucleotide sequence ID" value="NZ_JAUHPV010000004.1"/>
</dbReference>
<dbReference type="SUPFAM" id="SSF48498">
    <property type="entry name" value="Tetracyclin repressor-like, C-terminal domain"/>
    <property type="match status" value="1"/>
</dbReference>
<comment type="caution">
    <text evidence="7">The sequence shown here is derived from an EMBL/GenBank/DDBJ whole genome shotgun (WGS) entry which is preliminary data.</text>
</comment>
<dbReference type="InterPro" id="IPR009057">
    <property type="entry name" value="Homeodomain-like_sf"/>
</dbReference>
<dbReference type="Pfam" id="PF02909">
    <property type="entry name" value="TetR_C_1"/>
    <property type="match status" value="1"/>
</dbReference>
<keyword evidence="1" id="KW-0678">Repressor</keyword>
<protein>
    <submittedName>
        <fullName evidence="7">TetR/AcrR family transcriptional regulator C-terminal domain-containing protein</fullName>
    </submittedName>
</protein>
<keyword evidence="8" id="KW-1185">Reference proteome</keyword>